<dbReference type="PANTHER" id="PTHR33678">
    <property type="entry name" value="BLL1576 PROTEIN"/>
    <property type="match status" value="1"/>
</dbReference>
<evidence type="ECO:0008006" key="9">
    <source>
        <dbReference type="Google" id="ProtNLM"/>
    </source>
</evidence>
<sequence>MDYTMLDAFKSLPKDPDELRSVSAQMLQHIQSQAYQIEKLKAELHGHRKARFGSKSEGMDQLALDLLEDEEIAQAAEDHHTEQPPIDEETPTNKRQHSRKPLPNHLDREDEVLSPGEACHDCGGALRQVGEDVTEELDYIPGRFMVRRFIRPRMACTCCEAFAQAPLPSRLIERGRPGPGLVSHMLVGKFCDHLPLERQSKIYAREGVDLHRSTLSDWVGRTTALLEPLAEHIGKLVRAGPALFADDTPVKLQVRANTTKTKTARLWSYVRDERPWCGVAPPCAWYQFSVDRKGEHPVNHLTGYTGTVHADGFAGFNGLFGKDKADEQACMVHVRRKFVDEAERTGSPIAQQAIKQIAQLYAVEKEARRKTPEERVALRQAKAKPVFDNLELWLQAQLRKISGKTKLAEAIRYALNRMPKARSYLTDGHLELDNNTCERTMRPVALGRKNYLFMGSIGGGSAAAIAYTLMETCKLNSVDPEAWLTWVLQRLPDHKINRIDELMPWNWQPEKA</sequence>
<name>A0ABY3ZIP4_9RHOB</name>
<dbReference type="EMBL" id="CP085145">
    <property type="protein sequence ID" value="UOA16583.1"/>
    <property type="molecule type" value="Genomic_DNA"/>
</dbReference>
<feature type="domain" description="Transposase TnpC homeodomain" evidence="4">
    <location>
        <begin position="40"/>
        <end position="110"/>
    </location>
</feature>
<protein>
    <recommendedName>
        <fullName evidence="9">Transposase</fullName>
    </recommendedName>
</protein>
<geneLocation type="plasmid" evidence="7 8">
    <name>pDSM109990_a</name>
</geneLocation>
<feature type="domain" description="Transposase IS66 zinc-finger binding" evidence="3">
    <location>
        <begin position="118"/>
        <end position="160"/>
    </location>
</feature>
<reference evidence="8" key="2">
    <citation type="journal article" date="2022" name="Microorganisms">
        <title>Beyond the ABCs#Discovery of Three New Plasmid Types in Rhodobacterales (RepQ, RepY, RepW).</title>
        <authorList>
            <person name="Freese H.M."/>
            <person name="Ringel V."/>
            <person name="Overmann J."/>
            <person name="Petersen J."/>
        </authorList>
    </citation>
    <scope>NUCLEOTIDE SEQUENCE [LARGE SCALE GENOMIC DNA]</scope>
    <source>
        <strain evidence="8">DSM 109990</strain>
        <plasmid evidence="8">pDSM109990_a</plasmid>
    </source>
</reference>
<dbReference type="InterPro" id="IPR052344">
    <property type="entry name" value="Transposase-related"/>
</dbReference>
<dbReference type="PANTHER" id="PTHR33678:SF1">
    <property type="entry name" value="BLL1576 PROTEIN"/>
    <property type="match status" value="1"/>
</dbReference>
<dbReference type="Pfam" id="PF13817">
    <property type="entry name" value="DDE_Tnp_IS66_C"/>
    <property type="match status" value="1"/>
</dbReference>
<evidence type="ECO:0000259" key="4">
    <source>
        <dbReference type="Pfam" id="PF13007"/>
    </source>
</evidence>
<evidence type="ECO:0000259" key="2">
    <source>
        <dbReference type="Pfam" id="PF03050"/>
    </source>
</evidence>
<dbReference type="Proteomes" id="UP000831019">
    <property type="component" value="Plasmid pDSM109990_a"/>
</dbReference>
<evidence type="ECO:0000313" key="8">
    <source>
        <dbReference type="Proteomes" id="UP000831019"/>
    </source>
</evidence>
<dbReference type="InterPro" id="IPR004291">
    <property type="entry name" value="Transposase_IS66_central"/>
</dbReference>
<keyword evidence="8" id="KW-1185">Reference proteome</keyword>
<evidence type="ECO:0000313" key="6">
    <source>
        <dbReference type="EMBL" id="UOA14062.1"/>
    </source>
</evidence>
<feature type="domain" description="Transposase IS66 central" evidence="2">
    <location>
        <begin position="175"/>
        <end position="461"/>
    </location>
</feature>
<evidence type="ECO:0000313" key="7">
    <source>
        <dbReference type="EMBL" id="UOA16583.1"/>
    </source>
</evidence>
<evidence type="ECO:0000259" key="5">
    <source>
        <dbReference type="Pfam" id="PF13817"/>
    </source>
</evidence>
<evidence type="ECO:0000259" key="3">
    <source>
        <dbReference type="Pfam" id="PF13005"/>
    </source>
</evidence>
<feature type="domain" description="Transposase IS66 C-terminal" evidence="5">
    <location>
        <begin position="468"/>
        <end position="505"/>
    </location>
</feature>
<reference evidence="6" key="1">
    <citation type="journal article" date="2022" name="Microorganisms">
        <title>Beyond the ABCs#Discovery of Three New Plasmid Types in Rhodobacterales (RepQ, RepY, RepW).</title>
        <authorList>
            <person name="Freese H.M."/>
            <person name="Ringel V."/>
            <person name="Overmann J."/>
            <person name="Petersen J."/>
        </authorList>
    </citation>
    <scope>NUCLEOTIDE SEQUENCE</scope>
    <source>
        <strain evidence="6">DSM 109990</strain>
        <plasmid evidence="7">pDSM109990_a</plasmid>
    </source>
</reference>
<dbReference type="Pfam" id="PF13005">
    <property type="entry name" value="zf-IS66"/>
    <property type="match status" value="1"/>
</dbReference>
<dbReference type="InterPro" id="IPR024463">
    <property type="entry name" value="Transposase_TnpC_homeodom"/>
</dbReference>
<gene>
    <name evidence="6" type="ORF">DSM109990_00858</name>
    <name evidence="7" type="ORF">DSM109990_03467</name>
</gene>
<dbReference type="EMBL" id="CP085144">
    <property type="protein sequence ID" value="UOA14062.1"/>
    <property type="molecule type" value="Genomic_DNA"/>
</dbReference>
<feature type="region of interest" description="Disordered" evidence="1">
    <location>
        <begin position="77"/>
        <end position="109"/>
    </location>
</feature>
<dbReference type="InterPro" id="IPR024474">
    <property type="entry name" value="Znf_dom_IS66"/>
</dbReference>
<dbReference type="Proteomes" id="UP000831019">
    <property type="component" value="Chromosome"/>
</dbReference>
<dbReference type="Pfam" id="PF13007">
    <property type="entry name" value="LZ_Tnp_IS66"/>
    <property type="match status" value="1"/>
</dbReference>
<dbReference type="NCBIfam" id="NF033517">
    <property type="entry name" value="transpos_IS66"/>
    <property type="match status" value="1"/>
</dbReference>
<dbReference type="Pfam" id="PF03050">
    <property type="entry name" value="DDE_Tnp_IS66"/>
    <property type="match status" value="1"/>
</dbReference>
<accession>A0ABY3ZIP4</accession>
<keyword evidence="7" id="KW-0614">Plasmid</keyword>
<dbReference type="InterPro" id="IPR039552">
    <property type="entry name" value="IS66_C"/>
</dbReference>
<organism evidence="6 8">
    <name type="scientific">Sulfitobacter dubius</name>
    <dbReference type="NCBI Taxonomy" id="218673"/>
    <lineage>
        <taxon>Bacteria</taxon>
        <taxon>Pseudomonadati</taxon>
        <taxon>Pseudomonadota</taxon>
        <taxon>Alphaproteobacteria</taxon>
        <taxon>Rhodobacterales</taxon>
        <taxon>Roseobacteraceae</taxon>
        <taxon>Sulfitobacter</taxon>
    </lineage>
</organism>
<proteinExistence type="predicted"/>
<evidence type="ECO:0000256" key="1">
    <source>
        <dbReference type="SAM" id="MobiDB-lite"/>
    </source>
</evidence>